<name>A0A6J6B4P8_9ZZZZ</name>
<protein>
    <submittedName>
        <fullName evidence="2">Unannotated protein</fullName>
    </submittedName>
</protein>
<dbReference type="PANTHER" id="PTHR10357:SF205">
    <property type="entry name" value="O-GLYCOSYL HYDROLASE FAMILY 13"/>
    <property type="match status" value="1"/>
</dbReference>
<dbReference type="AlphaFoldDB" id="A0A6J6B4P8"/>
<dbReference type="SUPFAM" id="SSF51011">
    <property type="entry name" value="Glycosyl hydrolase domain"/>
    <property type="match status" value="1"/>
</dbReference>
<dbReference type="SUPFAM" id="SSF51445">
    <property type="entry name" value="(Trans)glycosidases"/>
    <property type="match status" value="1"/>
</dbReference>
<feature type="domain" description="Glycosyl hydrolase family 13 catalytic" evidence="1">
    <location>
        <begin position="49"/>
        <end position="367"/>
    </location>
</feature>
<reference evidence="2" key="1">
    <citation type="submission" date="2020-05" db="EMBL/GenBank/DDBJ databases">
        <authorList>
            <person name="Chiriac C."/>
            <person name="Salcher M."/>
            <person name="Ghai R."/>
            <person name="Kavagutti S V."/>
        </authorList>
    </citation>
    <scope>NUCLEOTIDE SEQUENCE</scope>
</reference>
<sequence length="463" mass="51138">MRKFVTVVLVLVVALVGFTNPTSPSVETAAAVTTGRPLPSWAKSASIYEVNIRSFTTAGTFKAFKAHLPRLKKLGVKILWLMPIHPISETKRIGSLGSPYAVANYKQVNPDMGTNADFLSLVKAAHASGFKVVLDWVANHTGWDNVWMSNPSWYTRNNAGVIQPPNQDWLDVADLNYSNADMRAAMLDAMKYWVTTFDIDGFRCDYANGVPTAAWEEAARQLDAIKPMFMLAESEGVADELNSAFNANYSWSLLSRLNSVANTSDPDASYLTSTLDSLTYTYENGSFPVTFITNHDQNSWNGTEYERLHGFVNRFSALYFTVPGMPLIYSGQEVGFKRRLQFFDKDSITWPKSSSMTTFYTKLVSLKTKNPALWNGSAGGELVQYDGTNAKVLTYSRQKGSSKVVVAINLGASKAKTTIDTGSAFKGYYYDYSTGKKFKVTSSRMTISVPASGFVIYSTALVK</sequence>
<dbReference type="PANTHER" id="PTHR10357">
    <property type="entry name" value="ALPHA-AMYLASE FAMILY MEMBER"/>
    <property type="match status" value="1"/>
</dbReference>
<accession>A0A6J6B4P8</accession>
<dbReference type="Pfam" id="PF00128">
    <property type="entry name" value="Alpha-amylase"/>
    <property type="match status" value="2"/>
</dbReference>
<dbReference type="Pfam" id="PF02806">
    <property type="entry name" value="Alpha-amylase_C"/>
    <property type="match status" value="1"/>
</dbReference>
<dbReference type="Gene3D" id="2.60.40.1180">
    <property type="entry name" value="Golgi alpha-mannosidase II"/>
    <property type="match status" value="1"/>
</dbReference>
<proteinExistence type="predicted"/>
<dbReference type="InterPro" id="IPR017853">
    <property type="entry name" value="GH"/>
</dbReference>
<dbReference type="InterPro" id="IPR006048">
    <property type="entry name" value="A-amylase/branching_C"/>
</dbReference>
<evidence type="ECO:0000259" key="1">
    <source>
        <dbReference type="SMART" id="SM00642"/>
    </source>
</evidence>
<gene>
    <name evidence="2" type="ORF">UFOPK1433_00104</name>
</gene>
<dbReference type="InterPro" id="IPR006047">
    <property type="entry name" value="GH13_cat_dom"/>
</dbReference>
<organism evidence="2">
    <name type="scientific">freshwater metagenome</name>
    <dbReference type="NCBI Taxonomy" id="449393"/>
    <lineage>
        <taxon>unclassified sequences</taxon>
        <taxon>metagenomes</taxon>
        <taxon>ecological metagenomes</taxon>
    </lineage>
</organism>
<dbReference type="Gene3D" id="3.20.20.80">
    <property type="entry name" value="Glycosidases"/>
    <property type="match status" value="1"/>
</dbReference>
<dbReference type="InterPro" id="IPR013780">
    <property type="entry name" value="Glyco_hydro_b"/>
</dbReference>
<evidence type="ECO:0000313" key="2">
    <source>
        <dbReference type="EMBL" id="CAB4534052.1"/>
    </source>
</evidence>
<dbReference type="SMART" id="SM00642">
    <property type="entry name" value="Aamy"/>
    <property type="match status" value="1"/>
</dbReference>
<dbReference type="EMBL" id="CAEZSN010000006">
    <property type="protein sequence ID" value="CAB4534052.1"/>
    <property type="molecule type" value="Genomic_DNA"/>
</dbReference>
<dbReference type="GO" id="GO:0009313">
    <property type="term" value="P:oligosaccharide catabolic process"/>
    <property type="evidence" value="ECO:0007669"/>
    <property type="project" value="TreeGrafter"/>
</dbReference>
<dbReference type="GO" id="GO:0004556">
    <property type="term" value="F:alpha-amylase activity"/>
    <property type="evidence" value="ECO:0007669"/>
    <property type="project" value="TreeGrafter"/>
</dbReference>
<dbReference type="CDD" id="cd11313">
    <property type="entry name" value="AmyAc_arch_bac_AmyA"/>
    <property type="match status" value="1"/>
</dbReference>
<dbReference type="GO" id="GO:0043169">
    <property type="term" value="F:cation binding"/>
    <property type="evidence" value="ECO:0007669"/>
    <property type="project" value="InterPro"/>
</dbReference>